<evidence type="ECO:0000313" key="1">
    <source>
        <dbReference type="EMBL" id="QHT82988.1"/>
    </source>
</evidence>
<protein>
    <submittedName>
        <fullName evidence="1">Uncharacterized protein</fullName>
    </submittedName>
</protein>
<sequence>MGYNIEVSFNMLKHNNVSELKREIADFALDSNCDHYYYLYEMEGRCRIPRNHCVIVVNFDESETFNCASFLKRLKKMKDLYIECIYDDEIACNLLYASQYYLTTIEKDKVIKYNKNKRERSLSDNDKTVLEPVLKKVS</sequence>
<name>A0A6C0HQL1_9ZZZZ</name>
<dbReference type="EMBL" id="MN740005">
    <property type="protein sequence ID" value="QHT82988.1"/>
    <property type="molecule type" value="Genomic_DNA"/>
</dbReference>
<organism evidence="1">
    <name type="scientific">viral metagenome</name>
    <dbReference type="NCBI Taxonomy" id="1070528"/>
    <lineage>
        <taxon>unclassified sequences</taxon>
        <taxon>metagenomes</taxon>
        <taxon>organismal metagenomes</taxon>
    </lineage>
</organism>
<proteinExistence type="predicted"/>
<accession>A0A6C0HQL1</accession>
<reference evidence="1" key="1">
    <citation type="journal article" date="2020" name="Nature">
        <title>Giant virus diversity and host interactions through global metagenomics.</title>
        <authorList>
            <person name="Schulz F."/>
            <person name="Roux S."/>
            <person name="Paez-Espino D."/>
            <person name="Jungbluth S."/>
            <person name="Walsh D.A."/>
            <person name="Denef V.J."/>
            <person name="McMahon K.D."/>
            <person name="Konstantinidis K.T."/>
            <person name="Eloe-Fadrosh E.A."/>
            <person name="Kyrpides N.C."/>
            <person name="Woyke T."/>
        </authorList>
    </citation>
    <scope>NUCLEOTIDE SEQUENCE</scope>
    <source>
        <strain evidence="1">GVMAG-M-3300023184-165</strain>
    </source>
</reference>
<dbReference type="AlphaFoldDB" id="A0A6C0HQL1"/>